<protein>
    <recommendedName>
        <fullName evidence="3">Peptidase C39-like domain-containing protein</fullName>
    </recommendedName>
</protein>
<reference evidence="1" key="2">
    <citation type="journal article" date="2021" name="PeerJ">
        <title>Extensive microbial diversity within the chicken gut microbiome revealed by metagenomics and culture.</title>
        <authorList>
            <person name="Gilroy R."/>
            <person name="Ravi A."/>
            <person name="Getino M."/>
            <person name="Pursley I."/>
            <person name="Horton D.L."/>
            <person name="Alikhan N.F."/>
            <person name="Baker D."/>
            <person name="Gharbi K."/>
            <person name="Hall N."/>
            <person name="Watson M."/>
            <person name="Adriaenssens E.M."/>
            <person name="Foster-Nyarko E."/>
            <person name="Jarju S."/>
            <person name="Secka A."/>
            <person name="Antonio M."/>
            <person name="Oren A."/>
            <person name="Chaudhuri R.R."/>
            <person name="La Ragione R."/>
            <person name="Hildebrand F."/>
            <person name="Pallen M.J."/>
        </authorList>
    </citation>
    <scope>NUCLEOTIDE SEQUENCE</scope>
    <source>
        <strain evidence="1">13766</strain>
    </source>
</reference>
<name>A0A9D1G0N2_9FIRM</name>
<accession>A0A9D1G0N2</accession>
<reference evidence="1" key="1">
    <citation type="submission" date="2020-10" db="EMBL/GenBank/DDBJ databases">
        <authorList>
            <person name="Gilroy R."/>
        </authorList>
    </citation>
    <scope>NUCLEOTIDE SEQUENCE</scope>
    <source>
        <strain evidence="1">13766</strain>
    </source>
</reference>
<evidence type="ECO:0000313" key="1">
    <source>
        <dbReference type="EMBL" id="HIS93081.1"/>
    </source>
</evidence>
<comment type="caution">
    <text evidence="1">The sequence shown here is derived from an EMBL/GenBank/DDBJ whole genome shotgun (WGS) entry which is preliminary data.</text>
</comment>
<evidence type="ECO:0000313" key="2">
    <source>
        <dbReference type="Proteomes" id="UP000824140"/>
    </source>
</evidence>
<organism evidence="1 2">
    <name type="scientific">Candidatus Alectryocaccomicrobium excrementavium</name>
    <dbReference type="NCBI Taxonomy" id="2840668"/>
    <lineage>
        <taxon>Bacteria</taxon>
        <taxon>Bacillati</taxon>
        <taxon>Bacillota</taxon>
        <taxon>Clostridia</taxon>
        <taxon>Candidatus Alectryocaccomicrobium</taxon>
    </lineage>
</organism>
<dbReference type="EMBL" id="DVJN01000173">
    <property type="protein sequence ID" value="HIS93081.1"/>
    <property type="molecule type" value="Genomic_DNA"/>
</dbReference>
<gene>
    <name evidence="1" type="ORF">IAA84_08725</name>
</gene>
<dbReference type="AlphaFoldDB" id="A0A9D1G0N2"/>
<sequence length="214" mass="23932">MYEGKIKPIEYQGRELRFLNQRSRNWTHPYPYGENDDSTLSSAGCGIFSVAHVVEWLTGKRMKPESLADFSVENGGRGDDGTDRPALLSAMMAHGYAEQCGFSYQFDGLRNDLEALWAHMRAGNAALCNLRVGHIVALVDARETERGREYLVIDSYSESAHEKVKNAVREVVEASSITAPVRNADGLAVGETTQYAMYWVDAAQPRDFNLLHRL</sequence>
<proteinExistence type="predicted"/>
<evidence type="ECO:0008006" key="3">
    <source>
        <dbReference type="Google" id="ProtNLM"/>
    </source>
</evidence>
<dbReference type="Proteomes" id="UP000824140">
    <property type="component" value="Unassembled WGS sequence"/>
</dbReference>